<proteinExistence type="predicted"/>
<dbReference type="AlphaFoldDB" id="A0A2S7K4J9"/>
<dbReference type="RefSeq" id="WP_104830365.1">
    <property type="nucleotide sequence ID" value="NZ_PJCH01000005.1"/>
</dbReference>
<name>A0A2S7K4J9_9PROT</name>
<dbReference type="Proteomes" id="UP000239504">
    <property type="component" value="Unassembled WGS sequence"/>
</dbReference>
<gene>
    <name evidence="3" type="ORF">CW354_12185</name>
    <name evidence="2" type="ORF">CW354_12390</name>
</gene>
<evidence type="ECO:0000256" key="1">
    <source>
        <dbReference type="SAM" id="MobiDB-lite"/>
    </source>
</evidence>
<evidence type="ECO:0000313" key="4">
    <source>
        <dbReference type="Proteomes" id="UP000239504"/>
    </source>
</evidence>
<keyword evidence="4" id="KW-1185">Reference proteome</keyword>
<reference evidence="2 4" key="1">
    <citation type="submission" date="2017-12" db="EMBL/GenBank/DDBJ databases">
        <authorList>
            <person name="Hurst M.R.H."/>
        </authorList>
    </citation>
    <scope>NUCLEOTIDE SEQUENCE [LARGE SCALE GENOMIC DNA]</scope>
    <source>
        <strain evidence="2 4">SY-3-19</strain>
    </source>
</reference>
<protein>
    <submittedName>
        <fullName evidence="2">Uncharacterized protein</fullName>
    </submittedName>
</protein>
<evidence type="ECO:0000313" key="2">
    <source>
        <dbReference type="EMBL" id="PQA87406.1"/>
    </source>
</evidence>
<organism evidence="2 4">
    <name type="scientific">Hyphococcus luteus</name>
    <dbReference type="NCBI Taxonomy" id="2058213"/>
    <lineage>
        <taxon>Bacteria</taxon>
        <taxon>Pseudomonadati</taxon>
        <taxon>Pseudomonadota</taxon>
        <taxon>Alphaproteobacteria</taxon>
        <taxon>Parvularculales</taxon>
        <taxon>Parvularculaceae</taxon>
        <taxon>Hyphococcus</taxon>
    </lineage>
</organism>
<accession>A0A2S7K4J9</accession>
<feature type="region of interest" description="Disordered" evidence="1">
    <location>
        <begin position="1"/>
        <end position="29"/>
    </location>
</feature>
<sequence length="110" mass="12373">MGWSAPPAQRIEHDIQQHPVRPRENPHRRPADLYLNRRAVITVKTARTPRTITIFAPRLVAGVIIHNDLNKIFTPRAAAMVTFGIPLMVGMRSITGQNQMPQSGNSSMRQ</sequence>
<dbReference type="EMBL" id="PJCH01000007">
    <property type="protein sequence ID" value="PQA87549.1"/>
    <property type="molecule type" value="Genomic_DNA"/>
</dbReference>
<feature type="compositionally biased region" description="Basic and acidic residues" evidence="1">
    <location>
        <begin position="10"/>
        <end position="29"/>
    </location>
</feature>
<comment type="caution">
    <text evidence="2">The sequence shown here is derived from an EMBL/GenBank/DDBJ whole genome shotgun (WGS) entry which is preliminary data.</text>
</comment>
<dbReference type="EMBL" id="PJCH01000008">
    <property type="protein sequence ID" value="PQA87406.1"/>
    <property type="molecule type" value="Genomic_DNA"/>
</dbReference>
<evidence type="ECO:0000313" key="3">
    <source>
        <dbReference type="EMBL" id="PQA87549.1"/>
    </source>
</evidence>